<dbReference type="EMBL" id="JAURUP010000006">
    <property type="protein sequence ID" value="MDP9750395.1"/>
    <property type="molecule type" value="Genomic_DNA"/>
</dbReference>
<protein>
    <submittedName>
        <fullName evidence="1">Nucleic acid-binding protein</fullName>
    </submittedName>
</protein>
<proteinExistence type="predicted"/>
<dbReference type="Gene3D" id="3.40.50.1010">
    <property type="entry name" value="5'-nuclease"/>
    <property type="match status" value="1"/>
</dbReference>
<dbReference type="CDD" id="cd18687">
    <property type="entry name" value="PIN_VapC-like"/>
    <property type="match status" value="1"/>
</dbReference>
<keyword evidence="2" id="KW-1185">Reference proteome</keyword>
<accession>A0ABT9M2W2</accession>
<organism evidence="1 2">
    <name type="scientific">Thermoanaerobacter pentosaceus</name>
    <dbReference type="NCBI Taxonomy" id="694059"/>
    <lineage>
        <taxon>Bacteria</taxon>
        <taxon>Bacillati</taxon>
        <taxon>Bacillota</taxon>
        <taxon>Clostridia</taxon>
        <taxon>Thermoanaerobacterales</taxon>
        <taxon>Thermoanaerobacteraceae</taxon>
        <taxon>Thermoanaerobacter</taxon>
    </lineage>
</organism>
<evidence type="ECO:0000313" key="1">
    <source>
        <dbReference type="EMBL" id="MDP9750395.1"/>
    </source>
</evidence>
<dbReference type="Proteomes" id="UP001223886">
    <property type="component" value="Unassembled WGS sequence"/>
</dbReference>
<evidence type="ECO:0000313" key="2">
    <source>
        <dbReference type="Proteomes" id="UP001223886"/>
    </source>
</evidence>
<comment type="caution">
    <text evidence="1">The sequence shown here is derived from an EMBL/GenBank/DDBJ whole genome shotgun (WGS) entry which is preliminary data.</text>
</comment>
<dbReference type="RefSeq" id="WP_307680989.1">
    <property type="nucleotide sequence ID" value="NZ_JAURUP010000006.1"/>
</dbReference>
<dbReference type="InterPro" id="IPR029060">
    <property type="entry name" value="PIN-like_dom_sf"/>
</dbReference>
<sequence>MKKIYLDSSVISFLEAHDAPDKMEITRKWWNEYLLKGKYKVYISDLTLAEIADCSEPKKKMLLSYIQKYNAFVKIFSNKKTEELARVYVEQKVIPQKYIDDAVHIALAVINRLDIIVSWNFKHMVKSKTIQEVNKINRRYGYPYIDIISPLNLIKEEGEFNYERAKNHERTS</sequence>
<gene>
    <name evidence="1" type="ORF">J2S24_000863</name>
</gene>
<reference evidence="1 2" key="1">
    <citation type="submission" date="2023-07" db="EMBL/GenBank/DDBJ databases">
        <title>Genomic Encyclopedia of Type Strains, Phase IV (KMG-IV): sequencing the most valuable type-strain genomes for metagenomic binning, comparative biology and taxonomic classification.</title>
        <authorList>
            <person name="Goeker M."/>
        </authorList>
    </citation>
    <scope>NUCLEOTIDE SEQUENCE [LARGE SCALE GENOMIC DNA]</scope>
    <source>
        <strain evidence="1 2">DSM 25963</strain>
    </source>
</reference>
<dbReference type="SUPFAM" id="SSF88723">
    <property type="entry name" value="PIN domain-like"/>
    <property type="match status" value="1"/>
</dbReference>
<name>A0ABT9M2W2_9THEO</name>